<name>A0A450W6R9_9GAMM</name>
<dbReference type="AlphaFoldDB" id="A0A450W6R9"/>
<evidence type="ECO:0000256" key="1">
    <source>
        <dbReference type="ARBA" id="ARBA00008005"/>
    </source>
</evidence>
<dbReference type="InterPro" id="IPR052042">
    <property type="entry name" value="Tail_sheath_structural"/>
</dbReference>
<evidence type="ECO:0000259" key="4">
    <source>
        <dbReference type="Pfam" id="PF22671"/>
    </source>
</evidence>
<sequence>MPSDYHHGVRVIEILDGVRPIRTVETGVVGVVGTAPDADPEVFPLDEAVLIIGSRTKAAKLDTTGNGQGTLPGVMDAIFDQIAPLIVVVRVEDVEDENEQISKILGTVDATGHHSGLQALLTAKTSLGIKPRILGAPGFSHHQPVADELGIKAEHLRAFAYVDSPATTVEEAVVHRNLFGNKRVMIMWPAFKVWDTPLADYVYQPASARALGMRAKLDNDIGWHKTISNIVINGVSGLTADVSWELQNPVTDAGYLNANEITTMVVQDGFRFWGSRTCSGDPMFAFESAVRTGDVLADTIGEAHMWAVDKPMSPTLIQNIMDGVNSKFRELKNFSYIVNAECYLDPELNSVESLASGKLWLNYDYSPVPPLEQLGFRAKLTNKYLVELLEVK</sequence>
<proteinExistence type="inferred from homology"/>
<evidence type="ECO:0000259" key="3">
    <source>
        <dbReference type="Pfam" id="PF17482"/>
    </source>
</evidence>
<evidence type="ECO:0000313" key="5">
    <source>
        <dbReference type="EMBL" id="VFK12753.1"/>
    </source>
</evidence>
<reference evidence="5" key="1">
    <citation type="submission" date="2019-02" db="EMBL/GenBank/DDBJ databases">
        <authorList>
            <person name="Gruber-Vodicka R. H."/>
            <person name="Seah K. B. B."/>
        </authorList>
    </citation>
    <scope>NUCLEOTIDE SEQUENCE</scope>
    <source>
        <strain evidence="5">BECK_BY7</strain>
    </source>
</reference>
<evidence type="ECO:0000259" key="2">
    <source>
        <dbReference type="Pfam" id="PF04984"/>
    </source>
</evidence>
<feature type="domain" description="Tail sheath protein Gp18-like" evidence="4">
    <location>
        <begin position="26"/>
        <end position="91"/>
    </location>
</feature>
<feature type="domain" description="Tail sheath protein C-terminal" evidence="3">
    <location>
        <begin position="281"/>
        <end position="380"/>
    </location>
</feature>
<dbReference type="Pfam" id="PF04984">
    <property type="entry name" value="Phage_sheath_1"/>
    <property type="match status" value="1"/>
</dbReference>
<dbReference type="EMBL" id="CAADFN010000001">
    <property type="protein sequence ID" value="VFK12753.1"/>
    <property type="molecule type" value="Genomic_DNA"/>
</dbReference>
<dbReference type="PANTHER" id="PTHR35861:SF1">
    <property type="entry name" value="PHAGE TAIL SHEATH PROTEIN"/>
    <property type="match status" value="1"/>
</dbReference>
<dbReference type="Pfam" id="PF22671">
    <property type="entry name" value="Gp18_domIII_N"/>
    <property type="match status" value="1"/>
</dbReference>
<dbReference type="InterPro" id="IPR020287">
    <property type="entry name" value="Tail_sheath_C"/>
</dbReference>
<dbReference type="InterPro" id="IPR035089">
    <property type="entry name" value="Phage_sheath_subtilisin"/>
</dbReference>
<dbReference type="Pfam" id="PF17482">
    <property type="entry name" value="Phage_sheath_1C"/>
    <property type="match status" value="1"/>
</dbReference>
<accession>A0A450W6R9</accession>
<dbReference type="PANTHER" id="PTHR35861">
    <property type="match status" value="1"/>
</dbReference>
<dbReference type="InterPro" id="IPR054564">
    <property type="entry name" value="Gp18_domIII_N"/>
</dbReference>
<comment type="similarity">
    <text evidence="1">Belongs to the myoviridae tail sheath protein family.</text>
</comment>
<evidence type="ECO:0008006" key="6">
    <source>
        <dbReference type="Google" id="ProtNLM"/>
    </source>
</evidence>
<protein>
    <recommendedName>
        <fullName evidence="6">Phage tail sheath protein</fullName>
    </recommendedName>
</protein>
<gene>
    <name evidence="5" type="ORF">BECKLFY1418C_GA0070996_100171</name>
</gene>
<organism evidence="5">
    <name type="scientific">Candidatus Kentrum sp. LFY</name>
    <dbReference type="NCBI Taxonomy" id="2126342"/>
    <lineage>
        <taxon>Bacteria</taxon>
        <taxon>Pseudomonadati</taxon>
        <taxon>Pseudomonadota</taxon>
        <taxon>Gammaproteobacteria</taxon>
        <taxon>Candidatus Kentrum</taxon>
    </lineage>
</organism>
<feature type="domain" description="Tail sheath protein subtilisin-like" evidence="2">
    <location>
        <begin position="115"/>
        <end position="278"/>
    </location>
</feature>